<keyword evidence="3" id="KW-1185">Reference proteome</keyword>
<feature type="transmembrane region" description="Helical" evidence="1">
    <location>
        <begin position="12"/>
        <end position="32"/>
    </location>
</feature>
<gene>
    <name evidence="2" type="ORF">FNY88_01830</name>
</gene>
<keyword evidence="1" id="KW-0812">Transmembrane</keyword>
<organism evidence="2 3">
    <name type="scientific">Corynebacterium guaraldiae</name>
    <dbReference type="NCBI Taxonomy" id="3051103"/>
    <lineage>
        <taxon>Bacteria</taxon>
        <taxon>Bacillati</taxon>
        <taxon>Actinomycetota</taxon>
        <taxon>Actinomycetes</taxon>
        <taxon>Mycobacteriales</taxon>
        <taxon>Corynebacteriaceae</taxon>
        <taxon>Corynebacterium</taxon>
    </lineage>
</organism>
<protein>
    <recommendedName>
        <fullName evidence="4">ABC-2 family transporter protein</fullName>
    </recommendedName>
</protein>
<evidence type="ECO:0008006" key="4">
    <source>
        <dbReference type="Google" id="ProtNLM"/>
    </source>
</evidence>
<accession>A0ABY3CYJ8</accession>
<keyword evidence="1" id="KW-1133">Transmembrane helix</keyword>
<dbReference type="RefSeq" id="WP_141761409.1">
    <property type="nucleotide sequence ID" value="NZ_VHIS01000019.1"/>
</dbReference>
<evidence type="ECO:0000256" key="1">
    <source>
        <dbReference type="SAM" id="Phobius"/>
    </source>
</evidence>
<name>A0ABY3CYJ8_9CORY</name>
<proteinExistence type="predicted"/>
<keyword evidence="1" id="KW-0472">Membrane</keyword>
<sequence>MLFVVVSLERLLASFSKIAAGVSIVGALSAELHSATKAIVLPLCYVLGIPAIVLSVSQTEVLALEQFGQGIQDWDFLIIFGLPLLFVGLLSVFSFFAGGGPD</sequence>
<feature type="transmembrane region" description="Helical" evidence="1">
    <location>
        <begin position="39"/>
        <end position="56"/>
    </location>
</feature>
<reference evidence="2 3" key="1">
    <citation type="submission" date="2019-07" db="EMBL/GenBank/DDBJ databases">
        <title>Draft genome of C. aurimucosum strain 2299.</title>
        <authorList>
            <person name="Pacheco L.G.C."/>
            <person name="Aguiar E.R.G.R."/>
            <person name="Santos C.S."/>
            <person name="Rocha D.J.P.G."/>
            <person name="Sant'Anna L.O."/>
            <person name="Mattos-Guaraldi A.L."/>
            <person name="Santos L.S."/>
        </authorList>
    </citation>
    <scope>NUCLEOTIDE SEQUENCE [LARGE SCALE GENOMIC DNA]</scope>
    <source>
        <strain evidence="2 3">2299</strain>
    </source>
</reference>
<dbReference type="EMBL" id="VKDI01000003">
    <property type="protein sequence ID" value="TRX50541.1"/>
    <property type="molecule type" value="Genomic_DNA"/>
</dbReference>
<evidence type="ECO:0000313" key="3">
    <source>
        <dbReference type="Proteomes" id="UP000316859"/>
    </source>
</evidence>
<comment type="caution">
    <text evidence="2">The sequence shown here is derived from an EMBL/GenBank/DDBJ whole genome shotgun (WGS) entry which is preliminary data.</text>
</comment>
<evidence type="ECO:0000313" key="2">
    <source>
        <dbReference type="EMBL" id="TRX50541.1"/>
    </source>
</evidence>
<feature type="transmembrane region" description="Helical" evidence="1">
    <location>
        <begin position="76"/>
        <end position="97"/>
    </location>
</feature>
<dbReference type="Proteomes" id="UP000316859">
    <property type="component" value="Unassembled WGS sequence"/>
</dbReference>